<name>A0ABS9U9T5_9BACL</name>
<evidence type="ECO:0000313" key="2">
    <source>
        <dbReference type="Proteomes" id="UP001316087"/>
    </source>
</evidence>
<dbReference type="EMBL" id="JAKZFC010000001">
    <property type="protein sequence ID" value="MCH7321081.1"/>
    <property type="molecule type" value="Genomic_DNA"/>
</dbReference>
<gene>
    <name evidence="1" type="ORF">LZ480_04180</name>
</gene>
<proteinExistence type="predicted"/>
<accession>A0ABS9U9T5</accession>
<evidence type="ECO:0000313" key="1">
    <source>
        <dbReference type="EMBL" id="MCH7321081.1"/>
    </source>
</evidence>
<protein>
    <submittedName>
        <fullName evidence="1">Uncharacterized protein</fullName>
    </submittedName>
</protein>
<dbReference type="RefSeq" id="WP_241368120.1">
    <property type="nucleotide sequence ID" value="NZ_JAKZFC010000001.1"/>
</dbReference>
<comment type="caution">
    <text evidence="1">The sequence shown here is derived from an EMBL/GenBank/DDBJ whole genome shotgun (WGS) entry which is preliminary data.</text>
</comment>
<reference evidence="1 2" key="1">
    <citation type="submission" date="2022-03" db="EMBL/GenBank/DDBJ databases">
        <authorList>
            <person name="Jo J.-H."/>
            <person name="Im W.-T."/>
        </authorList>
    </citation>
    <scope>NUCLEOTIDE SEQUENCE [LARGE SCALE GENOMIC DNA]</scope>
    <source>
        <strain evidence="1 2">MA9</strain>
    </source>
</reference>
<dbReference type="Proteomes" id="UP001316087">
    <property type="component" value="Unassembled WGS sequence"/>
</dbReference>
<organism evidence="1 2">
    <name type="scientific">Solibacillus palustris</name>
    <dbReference type="NCBI Taxonomy" id="2908203"/>
    <lineage>
        <taxon>Bacteria</taxon>
        <taxon>Bacillati</taxon>
        <taxon>Bacillota</taxon>
        <taxon>Bacilli</taxon>
        <taxon>Bacillales</taxon>
        <taxon>Caryophanaceae</taxon>
        <taxon>Solibacillus</taxon>
    </lineage>
</organism>
<keyword evidence="2" id="KW-1185">Reference proteome</keyword>
<sequence length="154" mass="18548">MFFQLKEAPKKTLDTYDKISELVCAILYFECPDHRANHHILYSANSKLESYREARDFYRPFDDPSTTLGQFSREAYQLANQKYNQLYTIIRGYMYLSDDTQREHFNHHFRFSKEKIDTFHALFSNKDIHKQLQLETSFYEHLKNDVAPLLTQFE</sequence>